<dbReference type="AlphaFoldDB" id="A0AAD5MWP4"/>
<organism evidence="1 2">
    <name type="scientific">Parelaphostrongylus tenuis</name>
    <name type="common">Meningeal worm</name>
    <dbReference type="NCBI Taxonomy" id="148309"/>
    <lineage>
        <taxon>Eukaryota</taxon>
        <taxon>Metazoa</taxon>
        <taxon>Ecdysozoa</taxon>
        <taxon>Nematoda</taxon>
        <taxon>Chromadorea</taxon>
        <taxon>Rhabditida</taxon>
        <taxon>Rhabditina</taxon>
        <taxon>Rhabditomorpha</taxon>
        <taxon>Strongyloidea</taxon>
        <taxon>Metastrongylidae</taxon>
        <taxon>Parelaphostrongylus</taxon>
    </lineage>
</organism>
<keyword evidence="2" id="KW-1185">Reference proteome</keyword>
<evidence type="ECO:0000313" key="2">
    <source>
        <dbReference type="Proteomes" id="UP001196413"/>
    </source>
</evidence>
<protein>
    <submittedName>
        <fullName evidence="1">Uncharacterized protein</fullName>
    </submittedName>
</protein>
<name>A0AAD5MWP4_PARTN</name>
<gene>
    <name evidence="1" type="ORF">KIN20_012789</name>
</gene>
<dbReference type="EMBL" id="JAHQIW010002474">
    <property type="protein sequence ID" value="KAJ1355396.1"/>
    <property type="molecule type" value="Genomic_DNA"/>
</dbReference>
<proteinExistence type="predicted"/>
<accession>A0AAD5MWP4</accession>
<reference evidence="1" key="1">
    <citation type="submission" date="2021-06" db="EMBL/GenBank/DDBJ databases">
        <title>Parelaphostrongylus tenuis whole genome reference sequence.</title>
        <authorList>
            <person name="Garwood T.J."/>
            <person name="Larsen P.A."/>
            <person name="Fountain-Jones N.M."/>
            <person name="Garbe J.R."/>
            <person name="Macchietto M.G."/>
            <person name="Kania S.A."/>
            <person name="Gerhold R.W."/>
            <person name="Richards J.E."/>
            <person name="Wolf T.M."/>
        </authorList>
    </citation>
    <scope>NUCLEOTIDE SEQUENCE</scope>
    <source>
        <strain evidence="1">MNPRO001-30</strain>
        <tissue evidence="1">Meninges</tissue>
    </source>
</reference>
<evidence type="ECO:0000313" key="1">
    <source>
        <dbReference type="EMBL" id="KAJ1355396.1"/>
    </source>
</evidence>
<sequence length="114" mass="13078">MLVQFFVGFHRQLNSSTPHFGNGQYLHLPRLSVYNNYFHSNEGTLANVTSTNSKSRVRIDAGNVVALLKKILITAMHSQEKSKERRSQRAMKYITLKIRGGPSNKAMEWKVRED</sequence>
<comment type="caution">
    <text evidence="1">The sequence shown here is derived from an EMBL/GenBank/DDBJ whole genome shotgun (WGS) entry which is preliminary data.</text>
</comment>
<dbReference type="Proteomes" id="UP001196413">
    <property type="component" value="Unassembled WGS sequence"/>
</dbReference>